<feature type="signal peptide" evidence="1">
    <location>
        <begin position="1"/>
        <end position="23"/>
    </location>
</feature>
<name>A0ABQ1SAV5_9SPHN</name>
<keyword evidence="3" id="KW-1185">Reference proteome</keyword>
<protein>
    <submittedName>
        <fullName evidence="2">Uncharacterized protein</fullName>
    </submittedName>
</protein>
<reference evidence="3" key="1">
    <citation type="journal article" date="2019" name="Int. J. Syst. Evol. Microbiol.">
        <title>The Global Catalogue of Microorganisms (GCM) 10K type strain sequencing project: providing services to taxonomists for standard genome sequencing and annotation.</title>
        <authorList>
            <consortium name="The Broad Institute Genomics Platform"/>
            <consortium name="The Broad Institute Genome Sequencing Center for Infectious Disease"/>
            <person name="Wu L."/>
            <person name="Ma J."/>
        </authorList>
    </citation>
    <scope>NUCLEOTIDE SEQUENCE [LARGE SCALE GENOMIC DNA]</scope>
    <source>
        <strain evidence="3">CGMCC 1.15959</strain>
    </source>
</reference>
<comment type="caution">
    <text evidence="2">The sequence shown here is derived from an EMBL/GenBank/DDBJ whole genome shotgun (WGS) entry which is preliminary data.</text>
</comment>
<dbReference type="RefSeq" id="WP_188644958.1">
    <property type="nucleotide sequence ID" value="NZ_BMKL01000001.1"/>
</dbReference>
<evidence type="ECO:0000256" key="1">
    <source>
        <dbReference type="SAM" id="SignalP"/>
    </source>
</evidence>
<evidence type="ECO:0000313" key="3">
    <source>
        <dbReference type="Proteomes" id="UP000619041"/>
    </source>
</evidence>
<evidence type="ECO:0000313" key="2">
    <source>
        <dbReference type="EMBL" id="GGD99776.1"/>
    </source>
</evidence>
<feature type="chain" id="PRO_5045196891" evidence="1">
    <location>
        <begin position="24"/>
        <end position="146"/>
    </location>
</feature>
<dbReference type="EMBL" id="BMKL01000001">
    <property type="protein sequence ID" value="GGD99776.1"/>
    <property type="molecule type" value="Genomic_DNA"/>
</dbReference>
<sequence>MNKLGLVLGAATLAFAFPQIAVAQNTPFTGGDYVEVTGVTIDDGHFLDYATFLAGYYKTQEEFAIKQGWQTGWELLGNVHKREGEPDLYLVRRYRNIPDGAEGEKRAEKIRAEVKMSDAQMAAQSGDRAKFRHIMGTQLLQVLKPK</sequence>
<proteinExistence type="predicted"/>
<accession>A0ABQ1SAV5</accession>
<keyword evidence="1" id="KW-0732">Signal</keyword>
<organism evidence="2 3">
    <name type="scientific">Tsuneonella deserti</name>
    <dbReference type="NCBI Taxonomy" id="2035528"/>
    <lineage>
        <taxon>Bacteria</taxon>
        <taxon>Pseudomonadati</taxon>
        <taxon>Pseudomonadota</taxon>
        <taxon>Alphaproteobacteria</taxon>
        <taxon>Sphingomonadales</taxon>
        <taxon>Erythrobacteraceae</taxon>
        <taxon>Tsuneonella</taxon>
    </lineage>
</organism>
<gene>
    <name evidence="2" type="ORF">GCM10011515_19540</name>
</gene>
<dbReference type="Proteomes" id="UP000619041">
    <property type="component" value="Unassembled WGS sequence"/>
</dbReference>